<reference evidence="10 11" key="1">
    <citation type="submission" date="2019-08" db="EMBL/GenBank/DDBJ databases">
        <title>Whole genome of Aphis craccivora.</title>
        <authorList>
            <person name="Voronova N.V."/>
            <person name="Shulinski R.S."/>
            <person name="Bandarenka Y.V."/>
            <person name="Zhorov D.G."/>
            <person name="Warner D."/>
        </authorList>
    </citation>
    <scope>NUCLEOTIDE SEQUENCE [LARGE SCALE GENOMIC DNA]</scope>
    <source>
        <strain evidence="10">180601</strain>
        <tissue evidence="10">Whole Body</tissue>
    </source>
</reference>
<comment type="subcellular location">
    <subcellularLocation>
        <location evidence="1">Membrane</location>
    </subcellularLocation>
</comment>
<dbReference type="GO" id="GO:0004558">
    <property type="term" value="F:alpha-1,4-glucosidase activity"/>
    <property type="evidence" value="ECO:0007669"/>
    <property type="project" value="TreeGrafter"/>
</dbReference>
<accession>A0A6G0ZD72</accession>
<dbReference type="OrthoDB" id="1334205at2759"/>
<name>A0A6G0ZD72_APHCR</name>
<dbReference type="Pfam" id="PF13802">
    <property type="entry name" value="Gal_mutarotas_2"/>
    <property type="match status" value="2"/>
</dbReference>
<comment type="caution">
    <text evidence="8">Lacks conserved residue(s) required for the propagation of feature annotation.</text>
</comment>
<evidence type="ECO:0000256" key="5">
    <source>
        <dbReference type="ARBA" id="ARBA00023157"/>
    </source>
</evidence>
<dbReference type="GO" id="GO:0005975">
    <property type="term" value="P:carbohydrate metabolic process"/>
    <property type="evidence" value="ECO:0007669"/>
    <property type="project" value="InterPro"/>
</dbReference>
<organism evidence="10 11">
    <name type="scientific">Aphis craccivora</name>
    <name type="common">Cowpea aphid</name>
    <dbReference type="NCBI Taxonomy" id="307492"/>
    <lineage>
        <taxon>Eukaryota</taxon>
        <taxon>Metazoa</taxon>
        <taxon>Ecdysozoa</taxon>
        <taxon>Arthropoda</taxon>
        <taxon>Hexapoda</taxon>
        <taxon>Insecta</taxon>
        <taxon>Pterygota</taxon>
        <taxon>Neoptera</taxon>
        <taxon>Paraneoptera</taxon>
        <taxon>Hemiptera</taxon>
        <taxon>Sternorrhyncha</taxon>
        <taxon>Aphidomorpha</taxon>
        <taxon>Aphidoidea</taxon>
        <taxon>Aphididae</taxon>
        <taxon>Aphidini</taxon>
        <taxon>Aphis</taxon>
        <taxon>Aphis</taxon>
    </lineage>
</organism>
<feature type="domain" description="P-type" evidence="9">
    <location>
        <begin position="63"/>
        <end position="110"/>
    </location>
</feature>
<comment type="caution">
    <text evidence="10">The sequence shown here is derived from an EMBL/GenBank/DDBJ whole genome shotgun (WGS) entry which is preliminary data.</text>
</comment>
<evidence type="ECO:0000313" key="10">
    <source>
        <dbReference type="EMBL" id="KAF0768374.1"/>
    </source>
</evidence>
<evidence type="ECO:0000256" key="7">
    <source>
        <dbReference type="ARBA" id="ARBA00023295"/>
    </source>
</evidence>
<evidence type="ECO:0000256" key="6">
    <source>
        <dbReference type="ARBA" id="ARBA00023180"/>
    </source>
</evidence>
<dbReference type="PROSITE" id="PS00129">
    <property type="entry name" value="GLYCOSYL_HYDROL_F31_1"/>
    <property type="match status" value="2"/>
</dbReference>
<dbReference type="PANTHER" id="PTHR22762:SF131">
    <property type="entry name" value="GLYCOSIDE HYDROLASE FAMILY 31 N-TERMINAL DOMAIN-CONTAINING PROTEIN"/>
    <property type="match status" value="1"/>
</dbReference>
<dbReference type="SMART" id="SM00018">
    <property type="entry name" value="PD"/>
    <property type="match status" value="2"/>
</dbReference>
<evidence type="ECO:0000256" key="2">
    <source>
        <dbReference type="ARBA" id="ARBA00007806"/>
    </source>
</evidence>
<dbReference type="InterPro" id="IPR044913">
    <property type="entry name" value="P_trefoil_dom_sf"/>
</dbReference>
<dbReference type="CDD" id="cd00111">
    <property type="entry name" value="Trefoil"/>
    <property type="match status" value="2"/>
</dbReference>
<dbReference type="SUPFAM" id="SSF51011">
    <property type="entry name" value="Glycosyl hydrolase domain"/>
    <property type="match status" value="2"/>
</dbReference>
<dbReference type="InterPro" id="IPR011013">
    <property type="entry name" value="Gal_mutarotase_sf_dom"/>
</dbReference>
<dbReference type="Gene3D" id="4.10.110.10">
    <property type="entry name" value="Spasmolytic Protein, domain 1"/>
    <property type="match status" value="2"/>
</dbReference>
<dbReference type="Pfam" id="PF01055">
    <property type="entry name" value="Glyco_hydro_31_2nd"/>
    <property type="match status" value="2"/>
</dbReference>
<dbReference type="InterPro" id="IPR025887">
    <property type="entry name" value="Glyco_hydro_31_N_dom"/>
</dbReference>
<evidence type="ECO:0000256" key="3">
    <source>
        <dbReference type="ARBA" id="ARBA00022801"/>
    </source>
</evidence>
<dbReference type="PROSITE" id="PS51448">
    <property type="entry name" value="P_TREFOIL_2"/>
    <property type="match status" value="2"/>
</dbReference>
<keyword evidence="3" id="KW-0378">Hydrolase</keyword>
<dbReference type="Pfam" id="PF00088">
    <property type="entry name" value="Trefoil"/>
    <property type="match status" value="1"/>
</dbReference>
<dbReference type="FunFam" id="3.20.20.80:FF:000016">
    <property type="entry name" value="Maltase-glucoamylase, intestinal"/>
    <property type="match status" value="2"/>
</dbReference>
<comment type="similarity">
    <text evidence="2">Belongs to the glycosyl hydrolase 31 family.</text>
</comment>
<keyword evidence="11" id="KW-1185">Reference proteome</keyword>
<dbReference type="GO" id="GO:0030246">
    <property type="term" value="F:carbohydrate binding"/>
    <property type="evidence" value="ECO:0007669"/>
    <property type="project" value="InterPro"/>
</dbReference>
<dbReference type="CDD" id="cd14752">
    <property type="entry name" value="GH31_N"/>
    <property type="match status" value="2"/>
</dbReference>
<gene>
    <name evidence="10" type="ORF">FWK35_00001601</name>
</gene>
<sequence length="1800" mass="205936">MKQKIKFENSYISIGDKNSIDKDPKCNKNTVISLLSILFKNILENIKTDFADFGTNHNHVADSYCSVTSDEYKFDCFPRGKADKESCEKRNCCWSPSTENSQVPWCYYPSNYSNYKVINVTTSRNEIIAFFNITANTIYKNDIKVLCMEISLQTAQRLRIKIYDPENKRYEPPYPEVPVLKFNNRDEPLVSEYIVKLSDNKVGFAILRKSDNLTIFDSRNIGGFIYSDQFIQLSALLPTKYIYGLGEHRSSLMLDMNWKTYTFFNHDSPPTNDMNGYGSHPFYLLIEKSGKSHGVFLFNSNAMDIVLQPTPAITYRTIGGILDFYYFMGPTPSDVISQYTDTIGKPFLPSYWTLGFHLCRFGQTLKELINVHNRTVSAGIPWDTHWNDIDYMKNRNDFTLGDNFTDLPKYVDYLHKVGMHHVIILDPGVSSREPKGSYPPYDDGLKNGLFIKNSSGLPLEGQVWNLNGGTVFPDFTNPKSIDYWIDQVSNYHNILPFDGLWIDMNEPSNFVNGDWEGCIFTNSSNWENPQYTPSVAGGKLNYKTICMSANQHAGLHYDVHNLYGFSEAITTQFALSVVKNSRPLVISRSSFAGLGHFAGHWTGDVFSTWDDMKQSITDIVLFNMFGVPLVGADICGFIDNTTVELCSRWSQLGAFYPFSRNHNSDENFDQDPVALGPLVIESAKKALLIRYSLLPYLYSLFWRAHIYGETVARPLFFEYPCDNNTYNIDTQFLWGSALLISPVLKKNQVDRDIYLPNDIWYDYYSKKCTLSNGSIYNVEAPRDTIPLKIRGGYILPVQDPATTTTSSRKNSFGLLIAPNKFKEAVGYLFWDDGDSLNVWENGIYNEIHFKLNKTILLNEVITNNYSDEKTILQNITVFGILNEPKNIQVNGVIHNNFYYNITEEVSSLLLIIKLGFELPNELKFDCIPKGKSDEVICKQFNCSWTPANQSFTQWPWCYYPECYNNYKTINISKISTGVVAFYNLSVESNYKNNIQILRLEVIFETSQRLRITVFISKFKIIDDAVQIRYKPPFPKINEFKEKSFKKNDSLIISDFNVRLAKNGVGFAVIRKMDDTVLFDSRNIGGFIFSDQFIQLSALLPSKYIYGLGEHRTNLVLDSNWKTYTMFNHDSTPKPDILINGYGSHPFYLLMEKSGNSHGVFLFNSNAMDIILQPAPAITFRVIGGILDFYFFSGPTPSDVITQYTEIIGRPFLPPYWSLGFHMSRFGQTFENLIQVYNRTIEAGIPWDTHWNDIDYMDNKDDFTLSNNFKQLSEYVNDLHENGMHHVVILDPGIKSQQLNGTIYVPLKDGLNDNIFIKNSAGQPFEGKVWNNIGTVFPDFTHPKATQYWKNQILNFHKIVKFDGLWLDMNEPANFVNGDFNGCSSFKSDHWELPPYIPGIVGGQLNYKTICMSASHFAGVHYDLHNLYGLVETISTHDALLEVKNTRPFIISRSSYPGFGHYAGHWTGDINSSWDDMKQSITDIINFNLFGIPLVGADICGFHHDTTVELCSRWIQLGAFYPFSRNHNGQYMKDQDPAALGLNVILSAKQSLITRYYLLPYLYSLFWKAHINGETVVRPLFFEYPSDDNTYAIDTQFLWGAALLILPVLKEKNNQVYVYLPKDIWYDFYNKTVILSKGSYFFITAPAHTIPLLVRGGYILPTQIPAVTTTLSRQNHFELIVATKNNQATGFLFFDDGESLDAWKNKSYNKVQFKLENTTFSSLVEMNGYINDKFVLQNITVLGIKQGPINSQVNGIPFNSFILQNVKLKSKDAIQFNMEPVIKIRNYRPVTLMDLPFDASN</sequence>
<dbReference type="InterPro" id="IPR000519">
    <property type="entry name" value="P_trefoil_dom"/>
</dbReference>
<evidence type="ECO:0000256" key="4">
    <source>
        <dbReference type="ARBA" id="ARBA00023136"/>
    </source>
</evidence>
<proteinExistence type="inferred from homology"/>
<dbReference type="SUPFAM" id="SSF51445">
    <property type="entry name" value="(Trans)glycosidases"/>
    <property type="match status" value="2"/>
</dbReference>
<dbReference type="EMBL" id="VUJU01000782">
    <property type="protein sequence ID" value="KAF0768374.1"/>
    <property type="molecule type" value="Genomic_DNA"/>
</dbReference>
<dbReference type="InterPro" id="IPR013780">
    <property type="entry name" value="Glyco_hydro_b"/>
</dbReference>
<dbReference type="PROSITE" id="PS00707">
    <property type="entry name" value="GLYCOSYL_HYDROL_F31_2"/>
    <property type="match status" value="2"/>
</dbReference>
<evidence type="ECO:0000256" key="1">
    <source>
        <dbReference type="ARBA" id="ARBA00004370"/>
    </source>
</evidence>
<dbReference type="InterPro" id="IPR000322">
    <property type="entry name" value="Glyco_hydro_31_TIM"/>
</dbReference>
<dbReference type="Gene3D" id="2.60.40.1180">
    <property type="entry name" value="Golgi alpha-mannosidase II"/>
    <property type="match status" value="4"/>
</dbReference>
<evidence type="ECO:0000256" key="8">
    <source>
        <dbReference type="PROSITE-ProRule" id="PRU00779"/>
    </source>
</evidence>
<dbReference type="CDD" id="cd06602">
    <property type="entry name" value="GH31_MGAM_SI_GAA"/>
    <property type="match status" value="2"/>
</dbReference>
<dbReference type="Gene3D" id="3.20.20.80">
    <property type="entry name" value="Glycosidases"/>
    <property type="match status" value="2"/>
</dbReference>
<feature type="domain" description="P-type" evidence="9">
    <location>
        <begin position="912"/>
        <end position="961"/>
    </location>
</feature>
<dbReference type="Proteomes" id="UP000478052">
    <property type="component" value="Unassembled WGS sequence"/>
</dbReference>
<evidence type="ECO:0000259" key="9">
    <source>
        <dbReference type="PROSITE" id="PS51448"/>
    </source>
</evidence>
<evidence type="ECO:0000313" key="11">
    <source>
        <dbReference type="Proteomes" id="UP000478052"/>
    </source>
</evidence>
<dbReference type="InterPro" id="IPR030458">
    <property type="entry name" value="Glyco_hydro_31_AS"/>
</dbReference>
<dbReference type="InterPro" id="IPR048395">
    <property type="entry name" value="Glyco_hydro_31_C"/>
</dbReference>
<dbReference type="GO" id="GO:0016020">
    <property type="term" value="C:membrane"/>
    <property type="evidence" value="ECO:0007669"/>
    <property type="project" value="UniProtKB-SubCell"/>
</dbReference>
<dbReference type="InterPro" id="IPR017853">
    <property type="entry name" value="GH"/>
</dbReference>
<keyword evidence="4" id="KW-0472">Membrane</keyword>
<keyword evidence="5" id="KW-1015">Disulfide bond</keyword>
<dbReference type="SUPFAM" id="SSF74650">
    <property type="entry name" value="Galactose mutarotase-like"/>
    <property type="match status" value="2"/>
</dbReference>
<keyword evidence="6" id="KW-0325">Glycoprotein</keyword>
<protein>
    <submittedName>
        <fullName evidence="10">Lysosomal alpha-glucosidase-like</fullName>
    </submittedName>
</protein>
<dbReference type="PANTHER" id="PTHR22762">
    <property type="entry name" value="ALPHA-GLUCOSIDASE"/>
    <property type="match status" value="1"/>
</dbReference>
<dbReference type="Pfam" id="PF21365">
    <property type="entry name" value="Glyco_hydro_31_3rd"/>
    <property type="match status" value="2"/>
</dbReference>
<keyword evidence="7" id="KW-0326">Glycosidase</keyword>
<dbReference type="InterPro" id="IPR030459">
    <property type="entry name" value="Glyco_hydro_31_CS"/>
</dbReference>
<dbReference type="FunFam" id="2.60.40.1180:FF:000001">
    <property type="entry name" value="Maltase-glucoamylase, intestinal"/>
    <property type="match status" value="2"/>
</dbReference>
<dbReference type="Gene3D" id="2.60.40.1760">
    <property type="entry name" value="glycosyl hydrolase (family 31)"/>
    <property type="match status" value="2"/>
</dbReference>